<feature type="domain" description="Transmembrane protein TMEM132 N-terminal" evidence="7">
    <location>
        <begin position="55"/>
        <end position="106"/>
    </location>
</feature>
<dbReference type="PANTHER" id="PTHR13388:SF29">
    <property type="entry name" value="TRANSMEMBRANE PROTEIN 132C ISOFORM X1"/>
    <property type="match status" value="1"/>
</dbReference>
<feature type="region of interest" description="Disordered" evidence="6">
    <location>
        <begin position="841"/>
        <end position="941"/>
    </location>
</feature>
<dbReference type="Pfam" id="PF23039">
    <property type="entry name" value="TMEM132_3rd"/>
    <property type="match status" value="1"/>
</dbReference>
<dbReference type="Proteomes" id="UP001230051">
    <property type="component" value="Unassembled WGS sequence"/>
</dbReference>
<dbReference type="GO" id="GO:0016020">
    <property type="term" value="C:membrane"/>
    <property type="evidence" value="ECO:0007669"/>
    <property type="project" value="UniProtKB-SubCell"/>
</dbReference>
<dbReference type="Pfam" id="PF23481">
    <property type="entry name" value="Ig_TMEM132_2nd"/>
    <property type="match status" value="1"/>
</dbReference>
<dbReference type="Pfam" id="PF23486">
    <property type="entry name" value="Ig_TMEM132_5th"/>
    <property type="match status" value="1"/>
</dbReference>
<evidence type="ECO:0000259" key="9">
    <source>
        <dbReference type="Pfam" id="PF23039"/>
    </source>
</evidence>
<dbReference type="InterPro" id="IPR031437">
    <property type="entry name" value="Ig_TMEM132_4th"/>
</dbReference>
<dbReference type="Pfam" id="PF23487">
    <property type="entry name" value="Ig_TMEM132_6th"/>
    <property type="match status" value="1"/>
</dbReference>
<gene>
    <name evidence="13" type="ORF">AOXY_G33612</name>
</gene>
<comment type="caution">
    <text evidence="13">The sequence shown here is derived from an EMBL/GenBank/DDBJ whole genome shotgun (WGS) entry which is preliminary data.</text>
</comment>
<evidence type="ECO:0000313" key="14">
    <source>
        <dbReference type="Proteomes" id="UP001230051"/>
    </source>
</evidence>
<dbReference type="InterPro" id="IPR055421">
    <property type="entry name" value="TMEM132_3rd"/>
</dbReference>
<reference evidence="13" key="1">
    <citation type="submission" date="2022-02" db="EMBL/GenBank/DDBJ databases">
        <title>Atlantic sturgeon de novo genome assembly.</title>
        <authorList>
            <person name="Stock M."/>
            <person name="Klopp C."/>
            <person name="Guiguen Y."/>
            <person name="Cabau C."/>
            <person name="Parinello H."/>
            <person name="Santidrian Yebra-Pimentel E."/>
            <person name="Kuhl H."/>
            <person name="Dirks R.P."/>
            <person name="Guessner J."/>
            <person name="Wuertz S."/>
            <person name="Du K."/>
            <person name="Schartl M."/>
        </authorList>
    </citation>
    <scope>NUCLEOTIDE SEQUENCE</scope>
    <source>
        <strain evidence="13">STURGEONOMICS-FGT-2020</strain>
        <tissue evidence="13">Whole blood</tissue>
    </source>
</reference>
<evidence type="ECO:0000256" key="2">
    <source>
        <dbReference type="ARBA" id="ARBA00006166"/>
    </source>
</evidence>
<keyword evidence="14" id="KW-1185">Reference proteome</keyword>
<keyword evidence="4" id="KW-1133">Transmembrane helix</keyword>
<dbReference type="AlphaFoldDB" id="A0AAD8CFT6"/>
<feature type="domain" description="Transmembrane protein TMEM132 fifth" evidence="11">
    <location>
        <begin position="482"/>
        <end position="599"/>
    </location>
</feature>
<dbReference type="InterPro" id="IPR055423">
    <property type="entry name" value="Ig_TMEM132_5th"/>
</dbReference>
<accession>A0AAD8CFT6</accession>
<sequence>MNFFSFLVLRKQSMKHDIVRMEFLMAWLCGAFFTGLSEVSPSLPAHISVLKSWDSLLLTQLDQEVLGNSSLRSHSQSLLLLQAPGEKQLPVVQASFGPFTVKQELSLPSSPSLLSLPLFWGDRMGAWSRFLDPGFEETEELQTSCLIQSSSGVCVANLTFPHSWFTTETGKTRAADGSSSAEAELYYSISPLHAPPACLETVLQPSQNELHYTGAVALRSGGAPGPDSGEEEELKLDPNVVIRSPKGPLKLGQPIKVGVLLRENCTAELVVIRAKLKKGLSVESVSPSLDSDYWTVSVEETLGSKHHTTSLIIRRAARSHTHSSLLFWEPARLSLQSDNFTGPAATRRISWQVEYPGQNPLWGSKGALTRITLTHRALLGIVPVTQTPSLVNTAILTGLRVSLPVTVLAVEHDGTVYDVTHYVTCRSTNEDIVKVSSDCSSVFVDGFESSQGGLGVRVEFQLESLAGALLLSVWVPRLPLTLQLSDAQLSQIRGWRAHSNTDCSPQYQRSTVQVLAQFAAVPLDPKGQLTFMLGSPDWFIDVTELVRDWLRTAEPRIATLSPEGILIGREPGVTSLQVVSSLWDTVIGQREVTVSSDKVTLGDLSVQLISGLTLSIKPSAGLHGVVTATASAQQQLHTYRQEAVLSIWLQFSDDTTIPLETFDPGTYSLHLLSLAEGVVTLETVATETDRGDGSKPLPLVVARGDGGGPLIRAELSDAGCHRLKKQQQQPIRKKTGVLAGGSGWVRVNFDLRRRGEGDSGRGGLFRERRKVWRGRGGRRWRRRGGRLAWRPEEGFERGRGVRRRSLQRRLAGFLGVGADGRAASVGAGDWDVCSTGGVLPRHPGLPGELRDVRPEVPAQRGRGRGRRRRRRGFGEEPPQLAVARHGPGGAGQAGGPRRRSLPTEERAGRVGGTLPHRGGRAGVAPRAHAARLPQRGARRPC</sequence>
<dbReference type="InterPro" id="IPR055422">
    <property type="entry name" value="Ig_TMEM132_2nd"/>
</dbReference>
<keyword evidence="3" id="KW-0812">Transmembrane</keyword>
<feature type="compositionally biased region" description="Basic residues" evidence="6">
    <location>
        <begin position="861"/>
        <end position="871"/>
    </location>
</feature>
<dbReference type="EMBL" id="JAGXEW010000057">
    <property type="protein sequence ID" value="KAK1150608.1"/>
    <property type="molecule type" value="Genomic_DNA"/>
</dbReference>
<evidence type="ECO:0000256" key="1">
    <source>
        <dbReference type="ARBA" id="ARBA00004479"/>
    </source>
</evidence>
<name>A0AAD8CFT6_ACIOX</name>
<comment type="similarity">
    <text evidence="2">Belongs to the TMEM132 family.</text>
</comment>
<organism evidence="13 14">
    <name type="scientific">Acipenser oxyrinchus oxyrinchus</name>
    <dbReference type="NCBI Taxonomy" id="40147"/>
    <lineage>
        <taxon>Eukaryota</taxon>
        <taxon>Metazoa</taxon>
        <taxon>Chordata</taxon>
        <taxon>Craniata</taxon>
        <taxon>Vertebrata</taxon>
        <taxon>Euteleostomi</taxon>
        <taxon>Actinopterygii</taxon>
        <taxon>Chondrostei</taxon>
        <taxon>Acipenseriformes</taxon>
        <taxon>Acipenseridae</taxon>
        <taxon>Acipenser</taxon>
    </lineage>
</organism>
<evidence type="ECO:0000259" key="10">
    <source>
        <dbReference type="Pfam" id="PF23481"/>
    </source>
</evidence>
<feature type="domain" description="Transmembrane protein TMEM132 second Ig-like" evidence="10">
    <location>
        <begin position="135"/>
        <end position="201"/>
    </location>
</feature>
<dbReference type="InterPro" id="IPR026307">
    <property type="entry name" value="TMEM132"/>
</dbReference>
<dbReference type="Pfam" id="PF16070">
    <property type="entry name" value="Ig_TMEM132_4th"/>
    <property type="match status" value="1"/>
</dbReference>
<evidence type="ECO:0000256" key="6">
    <source>
        <dbReference type="SAM" id="MobiDB-lite"/>
    </source>
</evidence>
<dbReference type="Pfam" id="PF15705">
    <property type="entry name" value="TMEM132_N"/>
    <property type="match status" value="1"/>
</dbReference>
<feature type="domain" description="Transmembrane protein TMEM132 cohesin-like" evidence="9">
    <location>
        <begin position="232"/>
        <end position="377"/>
    </location>
</feature>
<evidence type="ECO:0008006" key="15">
    <source>
        <dbReference type="Google" id="ProtNLM"/>
    </source>
</evidence>
<evidence type="ECO:0000259" key="8">
    <source>
        <dbReference type="Pfam" id="PF16070"/>
    </source>
</evidence>
<evidence type="ECO:0000259" key="7">
    <source>
        <dbReference type="Pfam" id="PF15705"/>
    </source>
</evidence>
<dbReference type="PANTHER" id="PTHR13388">
    <property type="entry name" value="DETONATOR, ISOFORM E"/>
    <property type="match status" value="1"/>
</dbReference>
<evidence type="ECO:0000259" key="11">
    <source>
        <dbReference type="Pfam" id="PF23486"/>
    </source>
</evidence>
<protein>
    <recommendedName>
        <fullName evidence="15">Transmembrane protein family 132 middle domain-containing protein</fullName>
    </recommendedName>
</protein>
<evidence type="ECO:0000256" key="4">
    <source>
        <dbReference type="ARBA" id="ARBA00022989"/>
    </source>
</evidence>
<proteinExistence type="inferred from homology"/>
<dbReference type="InterPro" id="IPR055424">
    <property type="entry name" value="Ig_TMEM132_6th"/>
</dbReference>
<evidence type="ECO:0000313" key="13">
    <source>
        <dbReference type="EMBL" id="KAK1150608.1"/>
    </source>
</evidence>
<comment type="subcellular location">
    <subcellularLocation>
        <location evidence="1">Membrane</location>
        <topology evidence="1">Single-pass type I membrane protein</topology>
    </subcellularLocation>
</comment>
<evidence type="ECO:0000256" key="5">
    <source>
        <dbReference type="ARBA" id="ARBA00023136"/>
    </source>
</evidence>
<feature type="domain" description="Transmembrane protein TMEM132 sixth" evidence="12">
    <location>
        <begin position="602"/>
        <end position="716"/>
    </location>
</feature>
<feature type="domain" description="Transmembrane protein family 132 fourth" evidence="8">
    <location>
        <begin position="380"/>
        <end position="478"/>
    </location>
</feature>
<evidence type="ECO:0000256" key="3">
    <source>
        <dbReference type="ARBA" id="ARBA00022692"/>
    </source>
</evidence>
<evidence type="ECO:0000259" key="12">
    <source>
        <dbReference type="Pfam" id="PF23487"/>
    </source>
</evidence>
<keyword evidence="5" id="KW-0472">Membrane</keyword>
<dbReference type="InterPro" id="IPR031435">
    <property type="entry name" value="TMEM132_N"/>
</dbReference>